<dbReference type="RefSeq" id="WP_074479400.1">
    <property type="nucleotide sequence ID" value="NZ_FMCT01000031.1"/>
</dbReference>
<gene>
    <name evidence="1" type="ORF">GA0070563_13130</name>
</gene>
<protein>
    <submittedName>
        <fullName evidence="1">Uncharacterized protein</fullName>
    </submittedName>
</protein>
<evidence type="ECO:0000313" key="2">
    <source>
        <dbReference type="Proteomes" id="UP000183585"/>
    </source>
</evidence>
<proteinExistence type="predicted"/>
<name>A0A1C5AYV7_9ACTN</name>
<keyword evidence="2" id="KW-1185">Reference proteome</keyword>
<dbReference type="AlphaFoldDB" id="A0A1C5AYV7"/>
<reference evidence="2" key="1">
    <citation type="submission" date="2016-06" db="EMBL/GenBank/DDBJ databases">
        <authorList>
            <person name="Varghese N."/>
            <person name="Submissions Spin"/>
        </authorList>
    </citation>
    <scope>NUCLEOTIDE SEQUENCE [LARGE SCALE GENOMIC DNA]</scope>
    <source>
        <strain evidence="2">DSM 43168</strain>
    </source>
</reference>
<dbReference type="EMBL" id="FMCT01000031">
    <property type="protein sequence ID" value="SCF50405.1"/>
    <property type="molecule type" value="Genomic_DNA"/>
</dbReference>
<accession>A0A1C5AYV7</accession>
<dbReference type="Proteomes" id="UP000183585">
    <property type="component" value="Unassembled WGS sequence"/>
</dbReference>
<evidence type="ECO:0000313" key="1">
    <source>
        <dbReference type="EMBL" id="SCF50405.1"/>
    </source>
</evidence>
<sequence>MTPHHLWALAAAHAVRDARTRLAHLATLDHRRATDHHLQAAALLRSPTYGTRHAIGGHGDPTCGSLLLDTRPTRDTTWADLYRRSTDRIDWLASTLRCNQGPTVGRILAAIPALSPGTARIVARHLVDEDVWVRAAVRLAPAREPLDGPTPPTCPACRCRSTLHVQTAGPADTWTVICVGSRQPGQPHQPCLCTGQGCRCGMEGAVEGVAHIWPRAAVLGAVGGAR</sequence>
<organism evidence="1 2">
    <name type="scientific">Micromonospora carbonacea</name>
    <dbReference type="NCBI Taxonomy" id="47853"/>
    <lineage>
        <taxon>Bacteria</taxon>
        <taxon>Bacillati</taxon>
        <taxon>Actinomycetota</taxon>
        <taxon>Actinomycetes</taxon>
        <taxon>Micromonosporales</taxon>
        <taxon>Micromonosporaceae</taxon>
        <taxon>Micromonospora</taxon>
    </lineage>
</organism>